<dbReference type="VEuPathDB" id="VectorBase:PPAPM1_001926"/>
<sequence>MESLVNYSSEDEAEMEFNSRKRDDSSKNRDGRDARRSDDAWSSLSGSQNEAKKGRKDDTNYESVQMDMSEN</sequence>
<evidence type="ECO:0000313" key="3">
    <source>
        <dbReference type="Proteomes" id="UP000092462"/>
    </source>
</evidence>
<feature type="region of interest" description="Disordered" evidence="1">
    <location>
        <begin position="1"/>
        <end position="71"/>
    </location>
</feature>
<dbReference type="Proteomes" id="UP000092462">
    <property type="component" value="Unassembled WGS sequence"/>
</dbReference>
<feature type="compositionally biased region" description="Polar residues" evidence="1">
    <location>
        <begin position="61"/>
        <end position="71"/>
    </location>
</feature>
<dbReference type="EnsemblMetazoa" id="PPAI002306-RA">
    <property type="protein sequence ID" value="PPAI002306-PA"/>
    <property type="gene ID" value="PPAI002306"/>
</dbReference>
<proteinExistence type="predicted"/>
<protein>
    <submittedName>
        <fullName evidence="2">Uncharacterized protein</fullName>
    </submittedName>
</protein>
<organism evidence="2 3">
    <name type="scientific">Phlebotomus papatasi</name>
    <name type="common">Sandfly</name>
    <dbReference type="NCBI Taxonomy" id="29031"/>
    <lineage>
        <taxon>Eukaryota</taxon>
        <taxon>Metazoa</taxon>
        <taxon>Ecdysozoa</taxon>
        <taxon>Arthropoda</taxon>
        <taxon>Hexapoda</taxon>
        <taxon>Insecta</taxon>
        <taxon>Pterygota</taxon>
        <taxon>Neoptera</taxon>
        <taxon>Endopterygota</taxon>
        <taxon>Diptera</taxon>
        <taxon>Nematocera</taxon>
        <taxon>Psychodoidea</taxon>
        <taxon>Psychodidae</taxon>
        <taxon>Phlebotomus</taxon>
        <taxon>Phlebotomus</taxon>
    </lineage>
</organism>
<dbReference type="VEuPathDB" id="VectorBase:PPAI002306"/>
<evidence type="ECO:0000256" key="1">
    <source>
        <dbReference type="SAM" id="MobiDB-lite"/>
    </source>
</evidence>
<feature type="compositionally biased region" description="Basic and acidic residues" evidence="1">
    <location>
        <begin position="17"/>
        <end position="39"/>
    </location>
</feature>
<name>A0A1B0GMC8_PHLPP</name>
<dbReference type="AlphaFoldDB" id="A0A1B0GMC8"/>
<feature type="compositionally biased region" description="Basic and acidic residues" evidence="1">
    <location>
        <begin position="50"/>
        <end position="59"/>
    </location>
</feature>
<dbReference type="EMBL" id="AJVK01024395">
    <property type="status" value="NOT_ANNOTATED_CDS"/>
    <property type="molecule type" value="Genomic_DNA"/>
</dbReference>
<reference evidence="2" key="1">
    <citation type="submission" date="2022-08" db="UniProtKB">
        <authorList>
            <consortium name="EnsemblMetazoa"/>
        </authorList>
    </citation>
    <scope>IDENTIFICATION</scope>
    <source>
        <strain evidence="2">Israel</strain>
    </source>
</reference>
<evidence type="ECO:0000313" key="2">
    <source>
        <dbReference type="EnsemblMetazoa" id="PPAI002306-PA"/>
    </source>
</evidence>
<accession>A0A1B0GMC8</accession>
<keyword evidence="3" id="KW-1185">Reference proteome</keyword>